<evidence type="ECO:0000313" key="2">
    <source>
        <dbReference type="Proteomes" id="UP000663193"/>
    </source>
</evidence>
<proteinExistence type="predicted"/>
<dbReference type="VEuPathDB" id="FungiDB:JI435_415830"/>
<keyword evidence="2" id="KW-1185">Reference proteome</keyword>
<sequence>MALECLEAGPDCRQWPYRPSAKVPSHTTTHELIVSKIVATQMRILLHICWTRVSHKTRTEESIVFLFHHLSFFACFVDRSQKGDNNSAPP</sequence>
<accession>A0A7U2I3W1</accession>
<reference evidence="2" key="1">
    <citation type="journal article" date="2021" name="BMC Genomics">
        <title>Chromosome-level genome assembly and manually-curated proteome of model necrotroph Parastagonospora nodorum Sn15 reveals a genome-wide trove of candidate effector homologs, and redundancy of virulence-related functions within an accessory chromosome.</title>
        <authorList>
            <person name="Bertazzoni S."/>
            <person name="Jones D.A.B."/>
            <person name="Phan H.T."/>
            <person name="Tan K.-C."/>
            <person name="Hane J.K."/>
        </authorList>
    </citation>
    <scope>NUCLEOTIDE SEQUENCE [LARGE SCALE GENOMIC DNA]</scope>
    <source>
        <strain evidence="2">SN15 / ATCC MYA-4574 / FGSC 10173)</strain>
    </source>
</reference>
<protein>
    <submittedName>
        <fullName evidence="1">Uncharacterized protein</fullName>
    </submittedName>
</protein>
<dbReference type="EMBL" id="CP069033">
    <property type="protein sequence ID" value="QRD00814.1"/>
    <property type="molecule type" value="Genomic_DNA"/>
</dbReference>
<dbReference type="Proteomes" id="UP000663193">
    <property type="component" value="Chromosome 11"/>
</dbReference>
<organism evidence="1 2">
    <name type="scientific">Phaeosphaeria nodorum (strain SN15 / ATCC MYA-4574 / FGSC 10173)</name>
    <name type="common">Glume blotch fungus</name>
    <name type="synonym">Parastagonospora nodorum</name>
    <dbReference type="NCBI Taxonomy" id="321614"/>
    <lineage>
        <taxon>Eukaryota</taxon>
        <taxon>Fungi</taxon>
        <taxon>Dikarya</taxon>
        <taxon>Ascomycota</taxon>
        <taxon>Pezizomycotina</taxon>
        <taxon>Dothideomycetes</taxon>
        <taxon>Pleosporomycetidae</taxon>
        <taxon>Pleosporales</taxon>
        <taxon>Pleosporineae</taxon>
        <taxon>Phaeosphaeriaceae</taxon>
        <taxon>Parastagonospora</taxon>
    </lineage>
</organism>
<evidence type="ECO:0000313" key="1">
    <source>
        <dbReference type="EMBL" id="QRD00814.1"/>
    </source>
</evidence>
<gene>
    <name evidence="1" type="ORF">JI435_415830</name>
</gene>
<dbReference type="AlphaFoldDB" id="A0A7U2I3W1"/>
<name>A0A7U2I3W1_PHANO</name>